<protein>
    <submittedName>
        <fullName evidence="1">Uncharacterized protein</fullName>
    </submittedName>
</protein>
<dbReference type="EMBL" id="JAMGZJ010000078">
    <property type="protein sequence ID" value="MCU6671150.1"/>
    <property type="molecule type" value="Genomic_DNA"/>
</dbReference>
<dbReference type="RefSeq" id="WP_271269648.1">
    <property type="nucleotide sequence ID" value="NZ_JAMGZJ010000078.1"/>
</dbReference>
<accession>A0A9J6QPD6</accession>
<name>A0A9J6QPD6_9ENTR</name>
<sequence>MKKWLHILLPHWETDTVVLQTVGDELHIVCSYHDVDPGEVFDGMCELKIFTWLNCACPFGGPINVRSFEPKVNA</sequence>
<evidence type="ECO:0000313" key="1">
    <source>
        <dbReference type="EMBL" id="MCU6671150.1"/>
    </source>
</evidence>
<organism evidence="1 2">
    <name type="scientific">Silvania confinis</name>
    <dbReference type="NCBI Taxonomy" id="2926470"/>
    <lineage>
        <taxon>Bacteria</taxon>
        <taxon>Pseudomonadati</taxon>
        <taxon>Pseudomonadota</taxon>
        <taxon>Gammaproteobacteria</taxon>
        <taxon>Enterobacterales</taxon>
        <taxon>Enterobacteriaceae</taxon>
        <taxon>Silvania</taxon>
    </lineage>
</organism>
<dbReference type="Proteomes" id="UP001061282">
    <property type="component" value="Unassembled WGS sequence"/>
</dbReference>
<gene>
    <name evidence="1" type="ORF">M8013_20695</name>
</gene>
<keyword evidence="2" id="KW-1185">Reference proteome</keyword>
<comment type="caution">
    <text evidence="1">The sequence shown here is derived from an EMBL/GenBank/DDBJ whole genome shotgun (WGS) entry which is preliminary data.</text>
</comment>
<dbReference type="AlphaFoldDB" id="A0A9J6QPD6"/>
<reference evidence="1" key="1">
    <citation type="submission" date="2022-05" db="EMBL/GenBank/DDBJ databases">
        <title>Description of a novel species of Leclercia; Leclercia tamurae and the Proposal for a Novel Genus Silvania gen. nov. Containing Two Novel Species Silvania hatchlandensis sp. nov. and Silvania confinis sp. nov. Isolated from the Rhizosphere of Oak.</title>
        <authorList>
            <person name="Maddock D.W."/>
            <person name="Brady C.L."/>
            <person name="Denman S."/>
            <person name="Arnold D."/>
        </authorList>
    </citation>
    <scope>NUCLEOTIDE SEQUENCE</scope>
    <source>
        <strain evidence="1">H4N4</strain>
    </source>
</reference>
<proteinExistence type="predicted"/>
<evidence type="ECO:0000313" key="2">
    <source>
        <dbReference type="Proteomes" id="UP001061282"/>
    </source>
</evidence>